<dbReference type="CDD" id="cd01854">
    <property type="entry name" value="YjeQ_EngC"/>
    <property type="match status" value="1"/>
</dbReference>
<feature type="binding site" evidence="10">
    <location>
        <begin position="149"/>
        <end position="152"/>
    </location>
    <ligand>
        <name>GTP</name>
        <dbReference type="ChEBI" id="CHEBI:37565"/>
    </ligand>
</feature>
<evidence type="ECO:0000256" key="4">
    <source>
        <dbReference type="ARBA" id="ARBA00022730"/>
    </source>
</evidence>
<keyword evidence="3 10" id="KW-0479">Metal-binding</keyword>
<dbReference type="GO" id="GO:0042274">
    <property type="term" value="P:ribosomal small subunit biogenesis"/>
    <property type="evidence" value="ECO:0007669"/>
    <property type="project" value="UniProtKB-UniRule"/>
</dbReference>
<feature type="region of interest" description="Disordered" evidence="11">
    <location>
        <begin position="213"/>
        <end position="239"/>
    </location>
</feature>
<reference evidence="14 15" key="1">
    <citation type="submission" date="2016-10" db="EMBL/GenBank/DDBJ databases">
        <authorList>
            <person name="de Groot N.N."/>
        </authorList>
    </citation>
    <scope>NUCLEOTIDE SEQUENCE [LARGE SCALE GENOMIC DNA]</scope>
    <source>
        <strain evidence="14 15">DSM 21228</strain>
    </source>
</reference>
<accession>A0A1H3XP33</accession>
<evidence type="ECO:0000313" key="15">
    <source>
        <dbReference type="Proteomes" id="UP000199397"/>
    </source>
</evidence>
<dbReference type="GO" id="GO:0005525">
    <property type="term" value="F:GTP binding"/>
    <property type="evidence" value="ECO:0007669"/>
    <property type="project" value="UniProtKB-UniRule"/>
</dbReference>
<dbReference type="Gene3D" id="3.40.50.300">
    <property type="entry name" value="P-loop containing nucleotide triphosphate hydrolases"/>
    <property type="match status" value="1"/>
</dbReference>
<feature type="binding site" evidence="10">
    <location>
        <position position="289"/>
    </location>
    <ligand>
        <name>Zn(2+)</name>
        <dbReference type="ChEBI" id="CHEBI:29105"/>
    </ligand>
</feature>
<dbReference type="GO" id="GO:0046872">
    <property type="term" value="F:metal ion binding"/>
    <property type="evidence" value="ECO:0007669"/>
    <property type="project" value="UniProtKB-KW"/>
</dbReference>
<dbReference type="Gene3D" id="1.10.40.50">
    <property type="entry name" value="Probable gtpase engc, domain 3"/>
    <property type="match status" value="1"/>
</dbReference>
<dbReference type="PROSITE" id="PS50936">
    <property type="entry name" value="ENGC_GTPASE"/>
    <property type="match status" value="1"/>
</dbReference>
<keyword evidence="6 10" id="KW-0378">Hydrolase</keyword>
<evidence type="ECO:0000313" key="14">
    <source>
        <dbReference type="EMBL" id="SEA01197.1"/>
    </source>
</evidence>
<keyword evidence="5 10" id="KW-0547">Nucleotide-binding</keyword>
<comment type="subcellular location">
    <subcellularLocation>
        <location evidence="10">Cytoplasm</location>
    </subcellularLocation>
</comment>
<comment type="similarity">
    <text evidence="10">Belongs to the TRAFAC class YlqF/YawG GTPase family. RsgA subfamily.</text>
</comment>
<dbReference type="GO" id="GO:0003924">
    <property type="term" value="F:GTPase activity"/>
    <property type="evidence" value="ECO:0007669"/>
    <property type="project" value="UniProtKB-UniRule"/>
</dbReference>
<evidence type="ECO:0000256" key="7">
    <source>
        <dbReference type="ARBA" id="ARBA00022833"/>
    </source>
</evidence>
<evidence type="ECO:0000259" key="12">
    <source>
        <dbReference type="PROSITE" id="PS50936"/>
    </source>
</evidence>
<dbReference type="Proteomes" id="UP000199397">
    <property type="component" value="Unassembled WGS sequence"/>
</dbReference>
<sequence>MQITHLHELGWNHFFQSQLTLEALATSLPFRVTGVQRNLIECLGLDVQGQAQSVPLSTYPWRHEAPENHPTVGDWLLLDRDLQPLHLLERKTLIKRRSAGSEAVLQLIAANIDTLFVVTSCNEEFSLNRLERYLALAAEAAIDVVVVLTKKDLCADTSVYVDALRKPYPNLPIEVINGTDAQDVAALAMWCSTGQTVALLGSSGVGKSTLLNSLQGDDGQATAPIREKDSKGRHTTTSRSLHRLQGGGILLDTPGMRELQMVDCEEGIQSTFADIEQLARQCHFHDCQHLAEPGCAVRQAVETGELEQRRLDNYHKLLAEQARNSGSVAERREQDRALGRFYKQAKASAKRFKSRD</sequence>
<gene>
    <name evidence="10" type="primary">rsgA</name>
    <name evidence="14" type="ORF">SAMN05660964_00762</name>
</gene>
<evidence type="ECO:0000259" key="13">
    <source>
        <dbReference type="PROSITE" id="PS51721"/>
    </source>
</evidence>
<dbReference type="GO" id="GO:0005737">
    <property type="term" value="C:cytoplasm"/>
    <property type="evidence" value="ECO:0007669"/>
    <property type="project" value="UniProtKB-SubCell"/>
</dbReference>
<evidence type="ECO:0000256" key="8">
    <source>
        <dbReference type="ARBA" id="ARBA00022884"/>
    </source>
</evidence>
<keyword evidence="8 10" id="KW-0694">RNA-binding</keyword>
<dbReference type="HAMAP" id="MF_01820">
    <property type="entry name" value="GTPase_RsgA"/>
    <property type="match status" value="1"/>
</dbReference>
<feature type="domain" description="CP-type G" evidence="13">
    <location>
        <begin position="101"/>
        <end position="259"/>
    </location>
</feature>
<comment type="function">
    <text evidence="10">One of several proteins that assist in the late maturation steps of the functional core of the 30S ribosomal subunit. Helps release RbfA from mature subunits. May play a role in the assembly of ribosomal proteins into the subunit. Circularly permuted GTPase that catalyzes slow GTP hydrolysis, GTPase activity is stimulated by the 30S ribosomal subunit.</text>
</comment>
<name>A0A1H3XP33_9GAMM</name>
<protein>
    <recommendedName>
        <fullName evidence="10">Small ribosomal subunit biogenesis GTPase RsgA</fullName>
        <ecNumber evidence="10">3.6.1.-</ecNumber>
    </recommendedName>
</protein>
<feature type="binding site" evidence="10">
    <location>
        <position position="287"/>
    </location>
    <ligand>
        <name>Zn(2+)</name>
        <dbReference type="ChEBI" id="CHEBI:29105"/>
    </ligand>
</feature>
<dbReference type="RefSeq" id="WP_093065541.1">
    <property type="nucleotide sequence ID" value="NZ_FNQP01000003.1"/>
</dbReference>
<keyword evidence="2 10" id="KW-0690">Ribosome biogenesis</keyword>
<evidence type="ECO:0000256" key="10">
    <source>
        <dbReference type="HAMAP-Rule" id="MF_01820"/>
    </source>
</evidence>
<dbReference type="PROSITE" id="PS51721">
    <property type="entry name" value="G_CP"/>
    <property type="match status" value="1"/>
</dbReference>
<dbReference type="AlphaFoldDB" id="A0A1H3XP33"/>
<evidence type="ECO:0000256" key="3">
    <source>
        <dbReference type="ARBA" id="ARBA00022723"/>
    </source>
</evidence>
<keyword evidence="15" id="KW-1185">Reference proteome</keyword>
<keyword evidence="9 10" id="KW-0342">GTP-binding</keyword>
<evidence type="ECO:0000256" key="11">
    <source>
        <dbReference type="SAM" id="MobiDB-lite"/>
    </source>
</evidence>
<organism evidence="14 15">
    <name type="scientific">Thiothrix caldifontis</name>
    <dbReference type="NCBI Taxonomy" id="525918"/>
    <lineage>
        <taxon>Bacteria</taxon>
        <taxon>Pseudomonadati</taxon>
        <taxon>Pseudomonadota</taxon>
        <taxon>Gammaproteobacteria</taxon>
        <taxon>Thiotrichales</taxon>
        <taxon>Thiotrichaceae</taxon>
        <taxon>Thiothrix</taxon>
    </lineage>
</organism>
<evidence type="ECO:0000256" key="2">
    <source>
        <dbReference type="ARBA" id="ARBA00022517"/>
    </source>
</evidence>
<dbReference type="OrthoDB" id="9809485at2"/>
<feature type="binding site" evidence="10">
    <location>
        <position position="282"/>
    </location>
    <ligand>
        <name>Zn(2+)</name>
        <dbReference type="ChEBI" id="CHEBI:29105"/>
    </ligand>
</feature>
<keyword evidence="1 10" id="KW-0963">Cytoplasm</keyword>
<dbReference type="STRING" id="525918.SAMN05660964_00762"/>
<dbReference type="PANTHER" id="PTHR32120:SF10">
    <property type="entry name" value="SMALL RIBOSOMAL SUBUNIT BIOGENESIS GTPASE RSGA"/>
    <property type="match status" value="1"/>
</dbReference>
<proteinExistence type="inferred from homology"/>
<evidence type="ECO:0000256" key="9">
    <source>
        <dbReference type="ARBA" id="ARBA00023134"/>
    </source>
</evidence>
<dbReference type="InterPro" id="IPR004881">
    <property type="entry name" value="Ribosome_biogen_GTPase_RsgA"/>
</dbReference>
<feature type="binding site" evidence="10">
    <location>
        <position position="295"/>
    </location>
    <ligand>
        <name>Zn(2+)</name>
        <dbReference type="ChEBI" id="CHEBI:29105"/>
    </ligand>
</feature>
<feature type="binding site" evidence="10">
    <location>
        <begin position="201"/>
        <end position="209"/>
    </location>
    <ligand>
        <name>GTP</name>
        <dbReference type="ChEBI" id="CHEBI:37565"/>
    </ligand>
</feature>
<evidence type="ECO:0000256" key="5">
    <source>
        <dbReference type="ARBA" id="ARBA00022741"/>
    </source>
</evidence>
<dbReference type="InterPro" id="IPR010914">
    <property type="entry name" value="RsgA_GTPase_dom"/>
</dbReference>
<dbReference type="NCBIfam" id="TIGR00157">
    <property type="entry name" value="ribosome small subunit-dependent GTPase A"/>
    <property type="match status" value="1"/>
</dbReference>
<evidence type="ECO:0000256" key="6">
    <source>
        <dbReference type="ARBA" id="ARBA00022801"/>
    </source>
</evidence>
<dbReference type="GO" id="GO:0019843">
    <property type="term" value="F:rRNA binding"/>
    <property type="evidence" value="ECO:0007669"/>
    <property type="project" value="UniProtKB-KW"/>
</dbReference>
<dbReference type="EC" id="3.6.1.-" evidence="10"/>
<keyword evidence="4 10" id="KW-0699">rRNA-binding</keyword>
<dbReference type="InterPro" id="IPR027417">
    <property type="entry name" value="P-loop_NTPase"/>
</dbReference>
<dbReference type="PANTHER" id="PTHR32120">
    <property type="entry name" value="SMALL RIBOSOMAL SUBUNIT BIOGENESIS GTPASE RSGA"/>
    <property type="match status" value="1"/>
</dbReference>
<keyword evidence="7 10" id="KW-0862">Zinc</keyword>
<feature type="domain" description="EngC GTPase" evidence="12">
    <location>
        <begin position="110"/>
        <end position="257"/>
    </location>
</feature>
<comment type="cofactor">
    <cofactor evidence="10">
        <name>Zn(2+)</name>
        <dbReference type="ChEBI" id="CHEBI:29105"/>
    </cofactor>
    <text evidence="10">Binds 1 zinc ion per subunit.</text>
</comment>
<evidence type="ECO:0000256" key="1">
    <source>
        <dbReference type="ARBA" id="ARBA00022490"/>
    </source>
</evidence>
<dbReference type="InterPro" id="IPR030378">
    <property type="entry name" value="G_CP_dom"/>
</dbReference>
<dbReference type="Pfam" id="PF03193">
    <property type="entry name" value="RsgA_GTPase"/>
    <property type="match status" value="1"/>
</dbReference>
<dbReference type="SUPFAM" id="SSF52540">
    <property type="entry name" value="P-loop containing nucleoside triphosphate hydrolases"/>
    <property type="match status" value="1"/>
</dbReference>
<dbReference type="EMBL" id="FNQP01000003">
    <property type="protein sequence ID" value="SEA01197.1"/>
    <property type="molecule type" value="Genomic_DNA"/>
</dbReference>
<comment type="subunit">
    <text evidence="10">Monomer. Associates with 30S ribosomal subunit, binds 16S rRNA.</text>
</comment>